<dbReference type="RefSeq" id="WP_132421294.1">
    <property type="nucleotide sequence ID" value="NZ_SMFZ01000001.1"/>
</dbReference>
<evidence type="ECO:0000256" key="1">
    <source>
        <dbReference type="SAM" id="MobiDB-lite"/>
    </source>
</evidence>
<gene>
    <name evidence="3" type="ORF">EV378_0710</name>
</gene>
<dbReference type="Gene3D" id="3.40.50.1820">
    <property type="entry name" value="alpha/beta hydrolase"/>
    <property type="match status" value="1"/>
</dbReference>
<protein>
    <submittedName>
        <fullName evidence="3">TAP-like protein</fullName>
    </submittedName>
</protein>
<dbReference type="Pfam" id="PF08386">
    <property type="entry name" value="Abhydrolase_4"/>
    <property type="match status" value="1"/>
</dbReference>
<evidence type="ECO:0000313" key="4">
    <source>
        <dbReference type="Proteomes" id="UP000295560"/>
    </source>
</evidence>
<accession>A0A4R1HVA3</accession>
<organism evidence="3 4">
    <name type="scientific">Pseudonocardia endophytica</name>
    <dbReference type="NCBI Taxonomy" id="401976"/>
    <lineage>
        <taxon>Bacteria</taxon>
        <taxon>Bacillati</taxon>
        <taxon>Actinomycetota</taxon>
        <taxon>Actinomycetes</taxon>
        <taxon>Pseudonocardiales</taxon>
        <taxon>Pseudonocardiaceae</taxon>
        <taxon>Pseudonocardia</taxon>
    </lineage>
</organism>
<feature type="domain" description="Peptidase S33 tripeptidyl aminopeptidase-like C-terminal" evidence="2">
    <location>
        <begin position="426"/>
        <end position="527"/>
    </location>
</feature>
<dbReference type="EMBL" id="SMFZ01000001">
    <property type="protein sequence ID" value="TCK24915.1"/>
    <property type="molecule type" value="Genomic_DNA"/>
</dbReference>
<dbReference type="InterPro" id="IPR013595">
    <property type="entry name" value="Pept_S33_TAP-like_C"/>
</dbReference>
<feature type="region of interest" description="Disordered" evidence="1">
    <location>
        <begin position="24"/>
        <end position="68"/>
    </location>
</feature>
<evidence type="ECO:0000313" key="3">
    <source>
        <dbReference type="EMBL" id="TCK24915.1"/>
    </source>
</evidence>
<dbReference type="InterPro" id="IPR029058">
    <property type="entry name" value="AB_hydrolase_fold"/>
</dbReference>
<sequence length="529" mass="53368">MARALLVLAAVLAVVTLAGCTVGPSERPPVAVRGDALTSAPPPAPGAPPPASDPNALPAPDPARDLPGLSDCTADTLATLTADGRGPRAGRALQVACGQLSVPVDPAQPALGPTRVGLTRVTTPGARAGRPPLVVVGDVGTDGAAREAAALAGQVSDRVLSTYQVIGMDRRGTGANLLDCSPPDARASLVDLNPDRTDEGSLTALLDKSRAIVQDCYLLLSGALSSYRASVTADDLETVRRQLGVQRLNVVGVGDGADAVAAWATAHADSVGRVVLDGPSDPTRQDPDSTEDATRAAEAAFDQFALSCRSGPSCPLGPDPRATVTALVGRVAARPLPTPDGDRVTAGAVLLAVRSGLAEPRRWPQLSAALAAAGSGNPAGLLGLLLPEAGPQGRFDAALATRCNDDPTRLTPPEAADLAARWKGSYPLFGAQAAQQLVTCAPWPAPAPSPAAGPLPADAPPVLVLGTTHDPRAPLTGAQRLAELTGAGRLVRWEGSGTGAYPRTPCVSGAVDRALVDGVAPAQDVVCPP</sequence>
<proteinExistence type="predicted"/>
<evidence type="ECO:0000259" key="2">
    <source>
        <dbReference type="Pfam" id="PF08386"/>
    </source>
</evidence>
<dbReference type="PROSITE" id="PS51257">
    <property type="entry name" value="PROKAR_LIPOPROTEIN"/>
    <property type="match status" value="1"/>
</dbReference>
<name>A0A4R1HVA3_PSEEN</name>
<dbReference type="AlphaFoldDB" id="A0A4R1HVA3"/>
<dbReference type="Proteomes" id="UP000295560">
    <property type="component" value="Unassembled WGS sequence"/>
</dbReference>
<dbReference type="OrthoDB" id="5166357at2"/>
<dbReference type="SUPFAM" id="SSF53474">
    <property type="entry name" value="alpha/beta-Hydrolases"/>
    <property type="match status" value="1"/>
</dbReference>
<keyword evidence="4" id="KW-1185">Reference proteome</keyword>
<reference evidence="3 4" key="1">
    <citation type="submission" date="2019-03" db="EMBL/GenBank/DDBJ databases">
        <title>Sequencing the genomes of 1000 actinobacteria strains.</title>
        <authorList>
            <person name="Klenk H.-P."/>
        </authorList>
    </citation>
    <scope>NUCLEOTIDE SEQUENCE [LARGE SCALE GENOMIC DNA]</scope>
    <source>
        <strain evidence="3 4">DSM 44969</strain>
    </source>
</reference>
<feature type="compositionally biased region" description="Pro residues" evidence="1">
    <location>
        <begin position="40"/>
        <end position="61"/>
    </location>
</feature>
<comment type="caution">
    <text evidence="3">The sequence shown here is derived from an EMBL/GenBank/DDBJ whole genome shotgun (WGS) entry which is preliminary data.</text>
</comment>